<feature type="signal peptide" evidence="2">
    <location>
        <begin position="1"/>
        <end position="22"/>
    </location>
</feature>
<evidence type="ECO:0000313" key="3">
    <source>
        <dbReference type="EMBL" id="GAA5534758.1"/>
    </source>
</evidence>
<keyword evidence="4" id="KW-1185">Reference proteome</keyword>
<name>A0ABP9XJ87_9DEIO</name>
<organism evidence="3 4">
    <name type="scientific">Deinococcus aluminii</name>
    <dbReference type="NCBI Taxonomy" id="1656885"/>
    <lineage>
        <taxon>Bacteria</taxon>
        <taxon>Thermotogati</taxon>
        <taxon>Deinococcota</taxon>
        <taxon>Deinococci</taxon>
        <taxon>Deinococcales</taxon>
        <taxon>Deinococcaceae</taxon>
        <taxon>Deinococcus</taxon>
    </lineage>
</organism>
<evidence type="ECO:0000256" key="2">
    <source>
        <dbReference type="SAM" id="SignalP"/>
    </source>
</evidence>
<gene>
    <name evidence="3" type="ORF">Dalu01_03172</name>
</gene>
<dbReference type="Proteomes" id="UP001404956">
    <property type="component" value="Unassembled WGS sequence"/>
</dbReference>
<feature type="chain" id="PRO_5046927083" evidence="2">
    <location>
        <begin position="23"/>
        <end position="176"/>
    </location>
</feature>
<evidence type="ECO:0000313" key="4">
    <source>
        <dbReference type="Proteomes" id="UP001404956"/>
    </source>
</evidence>
<dbReference type="RefSeq" id="WP_345456824.1">
    <property type="nucleotide sequence ID" value="NZ_BAABRV010000010.1"/>
</dbReference>
<sequence length="176" mass="18877">MRRLHAWPLAVAALAGLSAASAANSPKAPPNLSPKERGQATQMMREMTARPQALPPNPRPLYSGLEAARGEVLVVTYQMPQELADALVKAARGGARVTVLADARTVRSMLALKRVGIALYRSGVPVNQGILVYGPVVLTGRLVNRVEQSSSAFRSVTTAEAIRTTWPTLMKLSLRL</sequence>
<feature type="region of interest" description="Disordered" evidence="1">
    <location>
        <begin position="22"/>
        <end position="58"/>
    </location>
</feature>
<reference evidence="3 4" key="1">
    <citation type="submission" date="2024-02" db="EMBL/GenBank/DDBJ databases">
        <title>Deinococcus aluminii NBRC 112889.</title>
        <authorList>
            <person name="Ichikawa N."/>
            <person name="Katano-Makiyama Y."/>
            <person name="Hidaka K."/>
        </authorList>
    </citation>
    <scope>NUCLEOTIDE SEQUENCE [LARGE SCALE GENOMIC DNA]</scope>
    <source>
        <strain evidence="3 4">NBRC 112889</strain>
    </source>
</reference>
<evidence type="ECO:0000256" key="1">
    <source>
        <dbReference type="SAM" id="MobiDB-lite"/>
    </source>
</evidence>
<dbReference type="EMBL" id="BAABRV010000010">
    <property type="protein sequence ID" value="GAA5534758.1"/>
    <property type="molecule type" value="Genomic_DNA"/>
</dbReference>
<keyword evidence="2" id="KW-0732">Signal</keyword>
<proteinExistence type="predicted"/>
<accession>A0ABP9XJ87</accession>
<comment type="caution">
    <text evidence="3">The sequence shown here is derived from an EMBL/GenBank/DDBJ whole genome shotgun (WGS) entry which is preliminary data.</text>
</comment>
<dbReference type="SUPFAM" id="SSF56024">
    <property type="entry name" value="Phospholipase D/nuclease"/>
    <property type="match status" value="1"/>
</dbReference>
<protein>
    <submittedName>
        <fullName evidence="3">Uncharacterized protein</fullName>
    </submittedName>
</protein>